<feature type="region of interest" description="Disordered" evidence="1">
    <location>
        <begin position="69"/>
        <end position="90"/>
    </location>
</feature>
<dbReference type="EMBL" id="CAUJNA010000181">
    <property type="protein sequence ID" value="CAJ1373250.1"/>
    <property type="molecule type" value="Genomic_DNA"/>
</dbReference>
<dbReference type="Proteomes" id="UP001178507">
    <property type="component" value="Unassembled WGS sequence"/>
</dbReference>
<organism evidence="2 3">
    <name type="scientific">Effrenium voratum</name>
    <dbReference type="NCBI Taxonomy" id="2562239"/>
    <lineage>
        <taxon>Eukaryota</taxon>
        <taxon>Sar</taxon>
        <taxon>Alveolata</taxon>
        <taxon>Dinophyceae</taxon>
        <taxon>Suessiales</taxon>
        <taxon>Symbiodiniaceae</taxon>
        <taxon>Effrenium</taxon>
    </lineage>
</organism>
<reference evidence="2" key="1">
    <citation type="submission" date="2023-08" db="EMBL/GenBank/DDBJ databases">
        <authorList>
            <person name="Chen Y."/>
            <person name="Shah S."/>
            <person name="Dougan E. K."/>
            <person name="Thang M."/>
            <person name="Chan C."/>
        </authorList>
    </citation>
    <scope>NUCLEOTIDE SEQUENCE</scope>
</reference>
<dbReference type="AlphaFoldDB" id="A0AA36HQ38"/>
<gene>
    <name evidence="2" type="ORF">EVOR1521_LOCUS3127</name>
</gene>
<feature type="region of interest" description="Disordered" evidence="1">
    <location>
        <begin position="216"/>
        <end position="240"/>
    </location>
</feature>
<evidence type="ECO:0000256" key="1">
    <source>
        <dbReference type="SAM" id="MobiDB-lite"/>
    </source>
</evidence>
<sequence>MPKNVIKKPAVLKKPAASVRDEVATISLQEKIQLWKDRVHGENPDAELELETSEQKQLSSKFLHALKSAPSEAKEQWETASQAPAGQKHAQKGAVVRAWLLDKSWGSHFMQKTQSISSSKSFKETEKPVSWKELQQKYEDEEIQQLLEDGGIIEVAHSKTSNVKMYIDKSNWKKEKTFVKNKEFKKNQKREVETEDDLSKLDQAFLSVDPFQEGGRSFLNDMTSSSQPPRPENPGKKHEGAMTADKLWKTVSSAMTACSNKSLQVEELARELKGNSGYGKGIKATTSQMQNKLVQWQTSLKDLYLKKDFGKKEETLKFLNTIQEEMKGPIASHASLLKQLGK</sequence>
<accession>A0AA36HQ38</accession>
<comment type="caution">
    <text evidence="2">The sequence shown here is derived from an EMBL/GenBank/DDBJ whole genome shotgun (WGS) entry which is preliminary data.</text>
</comment>
<evidence type="ECO:0000313" key="2">
    <source>
        <dbReference type="EMBL" id="CAJ1373250.1"/>
    </source>
</evidence>
<protein>
    <submittedName>
        <fullName evidence="2">Uncharacterized protein</fullName>
    </submittedName>
</protein>
<name>A0AA36HQ38_9DINO</name>
<evidence type="ECO:0000313" key="3">
    <source>
        <dbReference type="Proteomes" id="UP001178507"/>
    </source>
</evidence>
<keyword evidence="3" id="KW-1185">Reference proteome</keyword>
<proteinExistence type="predicted"/>